<dbReference type="FunFam" id="2.60.120.1440:FF:000001">
    <property type="entry name" value="Putative anti-sigma factor"/>
    <property type="match status" value="1"/>
</dbReference>
<dbReference type="PANTHER" id="PTHR30273:SF2">
    <property type="entry name" value="PROTEIN FECR"/>
    <property type="match status" value="1"/>
</dbReference>
<dbReference type="GO" id="GO:0016989">
    <property type="term" value="F:sigma factor antagonist activity"/>
    <property type="evidence" value="ECO:0007669"/>
    <property type="project" value="TreeGrafter"/>
</dbReference>
<reference evidence="4 5" key="1">
    <citation type="submission" date="2018-08" db="EMBL/GenBank/DDBJ databases">
        <title>A genome reference for cultivated species of the human gut microbiota.</title>
        <authorList>
            <person name="Zou Y."/>
            <person name="Xue W."/>
            <person name="Luo G."/>
        </authorList>
    </citation>
    <scope>NUCLEOTIDE SEQUENCE [LARGE SCALE GENOMIC DNA]</scope>
    <source>
        <strain evidence="4 5">AM17-44</strain>
    </source>
</reference>
<proteinExistence type="predicted"/>
<dbReference type="AlphaFoldDB" id="A0A414WQK2"/>
<feature type="transmembrane region" description="Helical" evidence="1">
    <location>
        <begin position="86"/>
        <end position="104"/>
    </location>
</feature>
<protein>
    <submittedName>
        <fullName evidence="4">DUF4974 domain-containing protein</fullName>
    </submittedName>
</protein>
<accession>A0A414WQK2</accession>
<dbReference type="InterPro" id="IPR006860">
    <property type="entry name" value="FecR"/>
</dbReference>
<feature type="domain" description="Protein FecR C-terminal" evidence="3">
    <location>
        <begin position="257"/>
        <end position="323"/>
    </location>
</feature>
<dbReference type="RefSeq" id="WP_118244627.1">
    <property type="nucleotide sequence ID" value="NZ_CAUCUV010000036.1"/>
</dbReference>
<dbReference type="PIRSF" id="PIRSF018266">
    <property type="entry name" value="FecR"/>
    <property type="match status" value="1"/>
</dbReference>
<dbReference type="EMBL" id="QRJS01000057">
    <property type="protein sequence ID" value="RHH39233.1"/>
    <property type="molecule type" value="Genomic_DNA"/>
</dbReference>
<evidence type="ECO:0000313" key="4">
    <source>
        <dbReference type="EMBL" id="RHH39233.1"/>
    </source>
</evidence>
<comment type="caution">
    <text evidence="4">The sequence shown here is derived from an EMBL/GenBank/DDBJ whole genome shotgun (WGS) entry which is preliminary data.</text>
</comment>
<evidence type="ECO:0000256" key="1">
    <source>
        <dbReference type="SAM" id="Phobius"/>
    </source>
</evidence>
<dbReference type="Pfam" id="PF04773">
    <property type="entry name" value="FecR"/>
    <property type="match status" value="1"/>
</dbReference>
<feature type="domain" description="FecR protein" evidence="2">
    <location>
        <begin position="120"/>
        <end position="214"/>
    </location>
</feature>
<name>A0A414WQK2_9BACT</name>
<dbReference type="InterPro" id="IPR032508">
    <property type="entry name" value="FecR_C"/>
</dbReference>
<dbReference type="Gene3D" id="3.55.50.30">
    <property type="match status" value="1"/>
</dbReference>
<keyword evidence="1" id="KW-0812">Transmembrane</keyword>
<dbReference type="Proteomes" id="UP000284998">
    <property type="component" value="Unassembled WGS sequence"/>
</dbReference>
<organism evidence="4 5">
    <name type="scientific">Phocaeicola plebeius</name>
    <dbReference type="NCBI Taxonomy" id="310297"/>
    <lineage>
        <taxon>Bacteria</taxon>
        <taxon>Pseudomonadati</taxon>
        <taxon>Bacteroidota</taxon>
        <taxon>Bacteroidia</taxon>
        <taxon>Bacteroidales</taxon>
        <taxon>Bacteroidaceae</taxon>
        <taxon>Phocaeicola</taxon>
    </lineage>
</organism>
<keyword evidence="1" id="KW-0472">Membrane</keyword>
<dbReference type="Gene3D" id="2.60.120.1440">
    <property type="match status" value="1"/>
</dbReference>
<evidence type="ECO:0000259" key="2">
    <source>
        <dbReference type="Pfam" id="PF04773"/>
    </source>
</evidence>
<dbReference type="InterPro" id="IPR012373">
    <property type="entry name" value="Ferrdict_sens_TM"/>
</dbReference>
<keyword evidence="1" id="KW-1133">Transmembrane helix</keyword>
<evidence type="ECO:0000313" key="5">
    <source>
        <dbReference type="Proteomes" id="UP000284998"/>
    </source>
</evidence>
<evidence type="ECO:0000259" key="3">
    <source>
        <dbReference type="Pfam" id="PF16344"/>
    </source>
</evidence>
<sequence>MEKNQDKQQIRRYLNGAYNSHEAKEMAESLLRADKEGILDDLADEVWEEALSLPEPSDQIKEQYKKEAQHLLESMQSQKRSFTKRILYMATGIAASILVIWGAITMKQQWDIQHITVAQATTGFGEKKELTLPDGSQIILNACSKLEYPSQFIGDKREVQLVGEAYFKVQSNPEQPFLIQTSDFQVEVLGTEFNVKSYAHDQIQSVEVENGKVQVTLPEDRIRLKKQEQIYLNKQSGEYSKLKRSENKVAAWRNGALHFYQTPLTDVAKELERRYHCKISFRQGEVFENLISGEHDNQSLESVLESLHYICGINYEKDGNQITFYK</sequence>
<dbReference type="PANTHER" id="PTHR30273">
    <property type="entry name" value="PERIPLASMIC SIGNAL SENSOR AND SIGMA FACTOR ACTIVATOR FECR-RELATED"/>
    <property type="match status" value="1"/>
</dbReference>
<gene>
    <name evidence="4" type="ORF">DW204_14240</name>
</gene>
<dbReference type="Pfam" id="PF16344">
    <property type="entry name" value="FecR_C"/>
    <property type="match status" value="1"/>
</dbReference>